<sequence length="574" mass="63790">MNISWTVGFDGNSAIQNYTVKISEDMQTFRDAICQGTLLKNNCVVYSTRVSIKKLFPWTTYYLRVFARNMIGSSHYSSVINVTTEEEVPSSAPPFNVTVLNSTAVHVFWQMLAKQDARGAILGYYILYKRKSEPKVSWKNKTVDRAETTSLVLASLDEYISYQFSIQAFNRKGVSSRSEIVERKIDGGAIPDPPQNITVDTKGSRVVNISWTAGYDGNRAIENFIVEISDHDQIFKDVVCQGSLASSACVVSSLSTTASLTGLFPRTTYNIRVFARNKIGRSSSSPILNVTTDEAAPSRGAENVSSSEVNYTTNKITWAGLPKEAANGVIKLYEVRLELKESCLKVDFTFPAMNTTKTSVLLTGFWMCAKYEVPVRGYTVAGPGPYGKAIVVQTKSLKLSQTWSKETPSPPSFSQIPSGEGITANITLPRFPGIAKFFQVIVIRYSVDYTGVVNSPESFTPKDLMTYEEAHKSPVSAAYATFQFRGQDFDVFREFVVGDGRHSSSKPRNRRGSDGEVFLNKPLQPNTNYRVFLRAFIEKMVYFSSNFVTIETKGEPAVKDLPERTIFQVGDVVV</sequence>
<comment type="caution">
    <text evidence="5">The sequence shown here is derived from an EMBL/GenBank/DDBJ whole genome shotgun (WGS) entry which is preliminary data.</text>
</comment>
<dbReference type="CDD" id="cd00063">
    <property type="entry name" value="FN3"/>
    <property type="match status" value="3"/>
</dbReference>
<evidence type="ECO:0000256" key="2">
    <source>
        <dbReference type="ARBA" id="ARBA00023157"/>
    </source>
</evidence>
<feature type="domain" description="Fibronectin type-III" evidence="4">
    <location>
        <begin position="300"/>
        <end position="397"/>
    </location>
</feature>
<protein>
    <recommendedName>
        <fullName evidence="4">Fibronectin type-III domain-containing protein</fullName>
    </recommendedName>
</protein>
<dbReference type="EMBL" id="CALNXJ010000097">
    <property type="protein sequence ID" value="CAH3163857.1"/>
    <property type="molecule type" value="Genomic_DNA"/>
</dbReference>
<dbReference type="Pfam" id="PF00041">
    <property type="entry name" value="fn3"/>
    <property type="match status" value="3"/>
</dbReference>
<evidence type="ECO:0000313" key="6">
    <source>
        <dbReference type="Proteomes" id="UP001159428"/>
    </source>
</evidence>
<keyword evidence="1" id="KW-0677">Repeat</keyword>
<dbReference type="Proteomes" id="UP001159428">
    <property type="component" value="Unassembled WGS sequence"/>
</dbReference>
<evidence type="ECO:0000259" key="4">
    <source>
        <dbReference type="PROSITE" id="PS50853"/>
    </source>
</evidence>
<evidence type="ECO:0000256" key="1">
    <source>
        <dbReference type="ARBA" id="ARBA00022737"/>
    </source>
</evidence>
<keyword evidence="6" id="KW-1185">Reference proteome</keyword>
<dbReference type="Gene3D" id="2.60.40.10">
    <property type="entry name" value="Immunoglobulins"/>
    <property type="match status" value="4"/>
</dbReference>
<dbReference type="InterPro" id="IPR003961">
    <property type="entry name" value="FN3_dom"/>
</dbReference>
<dbReference type="InterPro" id="IPR013783">
    <property type="entry name" value="Ig-like_fold"/>
</dbReference>
<dbReference type="SUPFAM" id="SSF49265">
    <property type="entry name" value="Fibronectin type III"/>
    <property type="match status" value="2"/>
</dbReference>
<dbReference type="AlphaFoldDB" id="A0AAU9Y340"/>
<reference evidence="5 6" key="1">
    <citation type="submission" date="2022-05" db="EMBL/GenBank/DDBJ databases">
        <authorList>
            <consortium name="Genoscope - CEA"/>
            <person name="William W."/>
        </authorList>
    </citation>
    <scope>NUCLEOTIDE SEQUENCE [LARGE SCALE GENOMIC DNA]</scope>
</reference>
<name>A0AAU9Y340_9CNID</name>
<dbReference type="PANTHER" id="PTHR44170">
    <property type="entry name" value="PROTEIN SIDEKICK"/>
    <property type="match status" value="1"/>
</dbReference>
<dbReference type="SMART" id="SM00060">
    <property type="entry name" value="FN3"/>
    <property type="match status" value="4"/>
</dbReference>
<evidence type="ECO:0000256" key="3">
    <source>
        <dbReference type="SAM" id="MobiDB-lite"/>
    </source>
</evidence>
<accession>A0AAU9Y340</accession>
<dbReference type="PANTHER" id="PTHR44170:SF32">
    <property type="entry name" value="PROTEIN TURTLE-LIKE PROTEIN"/>
    <property type="match status" value="1"/>
</dbReference>
<organism evidence="5 6">
    <name type="scientific">Pocillopora meandrina</name>
    <dbReference type="NCBI Taxonomy" id="46732"/>
    <lineage>
        <taxon>Eukaryota</taxon>
        <taxon>Metazoa</taxon>
        <taxon>Cnidaria</taxon>
        <taxon>Anthozoa</taxon>
        <taxon>Hexacorallia</taxon>
        <taxon>Scleractinia</taxon>
        <taxon>Astrocoeniina</taxon>
        <taxon>Pocilloporidae</taxon>
        <taxon>Pocillopora</taxon>
    </lineage>
</organism>
<dbReference type="PROSITE" id="PS50853">
    <property type="entry name" value="FN3"/>
    <property type="match status" value="4"/>
</dbReference>
<feature type="domain" description="Fibronectin type-III" evidence="4">
    <location>
        <begin position="1"/>
        <end position="87"/>
    </location>
</feature>
<dbReference type="GO" id="GO:0098609">
    <property type="term" value="P:cell-cell adhesion"/>
    <property type="evidence" value="ECO:0007669"/>
    <property type="project" value="TreeGrafter"/>
</dbReference>
<dbReference type="FunFam" id="2.60.40.10:FF:000028">
    <property type="entry name" value="Neuronal cell adhesion molecule"/>
    <property type="match status" value="1"/>
</dbReference>
<evidence type="ECO:0000313" key="5">
    <source>
        <dbReference type="EMBL" id="CAH3163857.1"/>
    </source>
</evidence>
<proteinExistence type="predicted"/>
<gene>
    <name evidence="5" type="ORF">PMEA_00035784</name>
</gene>
<keyword evidence="2" id="KW-1015">Disulfide bond</keyword>
<dbReference type="InterPro" id="IPR036116">
    <property type="entry name" value="FN3_sf"/>
</dbReference>
<feature type="region of interest" description="Disordered" evidence="3">
    <location>
        <begin position="500"/>
        <end position="519"/>
    </location>
</feature>
<feature type="domain" description="Fibronectin type-III" evidence="4">
    <location>
        <begin position="193"/>
        <end position="295"/>
    </location>
</feature>
<feature type="domain" description="Fibronectin type-III" evidence="4">
    <location>
        <begin position="89"/>
        <end position="188"/>
    </location>
</feature>